<accession>A0A0A0K6Y2</accession>
<evidence type="ECO:0000313" key="3">
    <source>
        <dbReference type="Proteomes" id="UP000029981"/>
    </source>
</evidence>
<reference evidence="2 3" key="4">
    <citation type="journal article" date="2011" name="BMC Genomics">
        <title>RNA-Seq improves annotation of protein-coding genes in the cucumber genome.</title>
        <authorList>
            <person name="Li Z."/>
            <person name="Zhang Z."/>
            <person name="Yan P."/>
            <person name="Huang S."/>
            <person name="Fei Z."/>
            <person name="Lin K."/>
        </authorList>
    </citation>
    <scope>NUCLEOTIDE SEQUENCE [LARGE SCALE GENOMIC DNA]</scope>
    <source>
        <strain evidence="3">cv. 9930</strain>
    </source>
</reference>
<reference evidence="2 3" key="1">
    <citation type="journal article" date="2009" name="Nat. Genet.">
        <title>The genome of the cucumber, Cucumis sativus L.</title>
        <authorList>
            <person name="Huang S."/>
            <person name="Li R."/>
            <person name="Zhang Z."/>
            <person name="Li L."/>
            <person name="Gu X."/>
            <person name="Fan W."/>
            <person name="Lucas W.J."/>
            <person name="Wang X."/>
            <person name="Xie B."/>
            <person name="Ni P."/>
            <person name="Ren Y."/>
            <person name="Zhu H."/>
            <person name="Li J."/>
            <person name="Lin K."/>
            <person name="Jin W."/>
            <person name="Fei Z."/>
            <person name="Li G."/>
            <person name="Staub J."/>
            <person name="Kilian A."/>
            <person name="van der Vossen E.A."/>
            <person name="Wu Y."/>
            <person name="Guo J."/>
            <person name="He J."/>
            <person name="Jia Z."/>
            <person name="Ren Y."/>
            <person name="Tian G."/>
            <person name="Lu Y."/>
            <person name="Ruan J."/>
            <person name="Qian W."/>
            <person name="Wang M."/>
            <person name="Huang Q."/>
            <person name="Li B."/>
            <person name="Xuan Z."/>
            <person name="Cao J."/>
            <person name="Asan"/>
            <person name="Wu Z."/>
            <person name="Zhang J."/>
            <person name="Cai Q."/>
            <person name="Bai Y."/>
            <person name="Zhao B."/>
            <person name="Han Y."/>
            <person name="Li Y."/>
            <person name="Li X."/>
            <person name="Wang S."/>
            <person name="Shi Q."/>
            <person name="Liu S."/>
            <person name="Cho W.K."/>
            <person name="Kim J.Y."/>
            <person name="Xu Y."/>
            <person name="Heller-Uszynska K."/>
            <person name="Miao H."/>
            <person name="Cheng Z."/>
            <person name="Zhang S."/>
            <person name="Wu J."/>
            <person name="Yang Y."/>
            <person name="Kang H."/>
            <person name="Li M."/>
            <person name="Liang H."/>
            <person name="Ren X."/>
            <person name="Shi Z."/>
            <person name="Wen M."/>
            <person name="Jian M."/>
            <person name="Yang H."/>
            <person name="Zhang G."/>
            <person name="Yang Z."/>
            <person name="Chen R."/>
            <person name="Liu S."/>
            <person name="Li J."/>
            <person name="Ma L."/>
            <person name="Liu H."/>
            <person name="Zhou Y."/>
            <person name="Zhao J."/>
            <person name="Fang X."/>
            <person name="Li G."/>
            <person name="Fang L."/>
            <person name="Li Y."/>
            <person name="Liu D."/>
            <person name="Zheng H."/>
            <person name="Zhang Y."/>
            <person name="Qin N."/>
            <person name="Li Z."/>
            <person name="Yang G."/>
            <person name="Yang S."/>
            <person name="Bolund L."/>
            <person name="Kristiansen K."/>
            <person name="Zheng H."/>
            <person name="Li S."/>
            <person name="Zhang X."/>
            <person name="Yang H."/>
            <person name="Wang J."/>
            <person name="Sun R."/>
            <person name="Zhang B."/>
            <person name="Jiang S."/>
            <person name="Wang J."/>
            <person name="Du Y."/>
            <person name="Li S."/>
        </authorList>
    </citation>
    <scope>NUCLEOTIDE SEQUENCE [LARGE SCALE GENOMIC DNA]</scope>
    <source>
        <strain evidence="3">cv. 9930</strain>
    </source>
</reference>
<reference evidence="2 3" key="2">
    <citation type="journal article" date="2009" name="PLoS ONE">
        <title>An integrated genetic and cytogenetic map of the cucumber genome.</title>
        <authorList>
            <person name="Ren Y."/>
            <person name="Zhang Z."/>
            <person name="Liu J."/>
            <person name="Staub J.E."/>
            <person name="Han Y."/>
            <person name="Cheng Z."/>
            <person name="Li X."/>
            <person name="Lu J."/>
            <person name="Miao H."/>
            <person name="Kang H."/>
            <person name="Xie B."/>
            <person name="Gu X."/>
            <person name="Wang X."/>
            <person name="Du Y."/>
            <person name="Jin W."/>
            <person name="Huang S."/>
        </authorList>
    </citation>
    <scope>NUCLEOTIDE SEQUENCE [LARGE SCALE GENOMIC DNA]</scope>
    <source>
        <strain evidence="3">cv. 9930</strain>
    </source>
</reference>
<feature type="compositionally biased region" description="Basic residues" evidence="1">
    <location>
        <begin position="8"/>
        <end position="18"/>
    </location>
</feature>
<dbReference type="Gramene" id="KGN44032">
    <property type="protein sequence ID" value="KGN44032"/>
    <property type="gene ID" value="Csa_7G115350"/>
</dbReference>
<gene>
    <name evidence="2" type="ORF">Csa_7G115350</name>
</gene>
<organism evidence="2 3">
    <name type="scientific">Cucumis sativus</name>
    <name type="common">Cucumber</name>
    <dbReference type="NCBI Taxonomy" id="3659"/>
    <lineage>
        <taxon>Eukaryota</taxon>
        <taxon>Viridiplantae</taxon>
        <taxon>Streptophyta</taxon>
        <taxon>Embryophyta</taxon>
        <taxon>Tracheophyta</taxon>
        <taxon>Spermatophyta</taxon>
        <taxon>Magnoliopsida</taxon>
        <taxon>eudicotyledons</taxon>
        <taxon>Gunneridae</taxon>
        <taxon>Pentapetalae</taxon>
        <taxon>rosids</taxon>
        <taxon>fabids</taxon>
        <taxon>Cucurbitales</taxon>
        <taxon>Cucurbitaceae</taxon>
        <taxon>Benincaseae</taxon>
        <taxon>Cucumis</taxon>
    </lineage>
</organism>
<keyword evidence="3" id="KW-1185">Reference proteome</keyword>
<dbReference type="EMBL" id="CM002928">
    <property type="protein sequence ID" value="KGN44032.1"/>
    <property type="molecule type" value="Genomic_DNA"/>
</dbReference>
<reference evidence="2 3" key="3">
    <citation type="journal article" date="2010" name="BMC Genomics">
        <title>Transcriptome sequencing and comparative analysis of cucumber flowers with different sex types.</title>
        <authorList>
            <person name="Guo S."/>
            <person name="Zheng Y."/>
            <person name="Joung J.G."/>
            <person name="Liu S."/>
            <person name="Zhang Z."/>
            <person name="Crasta O.R."/>
            <person name="Sobral B.W."/>
            <person name="Xu Y."/>
            <person name="Huang S."/>
            <person name="Fei Z."/>
        </authorList>
    </citation>
    <scope>NUCLEOTIDE SEQUENCE [LARGE SCALE GENOMIC DNA]</scope>
    <source>
        <strain evidence="3">cv. 9930</strain>
    </source>
</reference>
<name>A0A0A0K6Y2_CUCSA</name>
<evidence type="ECO:0000256" key="1">
    <source>
        <dbReference type="SAM" id="MobiDB-lite"/>
    </source>
</evidence>
<protein>
    <submittedName>
        <fullName evidence="2">Uncharacterized protein</fullName>
    </submittedName>
</protein>
<dbReference type="AlphaFoldDB" id="A0A0A0K6Y2"/>
<feature type="region of interest" description="Disordered" evidence="1">
    <location>
        <begin position="1"/>
        <end position="21"/>
    </location>
</feature>
<sequence>MSPAIPPQHRRGTPRRQLRSNPCPVALGEICENGNVVWDKRVGTGKESGIFVPLPRSAR</sequence>
<evidence type="ECO:0000313" key="2">
    <source>
        <dbReference type="EMBL" id="KGN44032.1"/>
    </source>
</evidence>
<dbReference type="Proteomes" id="UP000029981">
    <property type="component" value="Chromosome 7"/>
</dbReference>
<proteinExistence type="predicted"/>